<dbReference type="InterPro" id="IPR030379">
    <property type="entry name" value="G_SEPTIN_dom"/>
</dbReference>
<dbReference type="Gene3D" id="2.20.210.10">
    <property type="entry name" value="ubp-family deubiquitinating enzyme superfamily"/>
    <property type="match status" value="1"/>
</dbReference>
<gene>
    <name evidence="6" type="ORF">INT48_001019</name>
</gene>
<keyword evidence="1" id="KW-0547">Nucleotide-binding</keyword>
<evidence type="ECO:0000313" key="7">
    <source>
        <dbReference type="Proteomes" id="UP000613177"/>
    </source>
</evidence>
<evidence type="ECO:0000259" key="5">
    <source>
        <dbReference type="PROSITE" id="PS51719"/>
    </source>
</evidence>
<protein>
    <recommendedName>
        <fullName evidence="8">Ubiquitinyl hydrolase 1</fullName>
    </recommendedName>
</protein>
<dbReference type="PROSITE" id="PS50144">
    <property type="entry name" value="MATH"/>
    <property type="match status" value="1"/>
</dbReference>
<dbReference type="InterPro" id="IPR028881">
    <property type="entry name" value="PAN2_UCH_dom"/>
</dbReference>
<dbReference type="PROSITE" id="PS00972">
    <property type="entry name" value="USP_1"/>
    <property type="match status" value="1"/>
</dbReference>
<dbReference type="PROSITE" id="PS00973">
    <property type="entry name" value="USP_2"/>
    <property type="match status" value="1"/>
</dbReference>
<dbReference type="PROSITE" id="PS50235">
    <property type="entry name" value="USP_3"/>
    <property type="match status" value="1"/>
</dbReference>
<keyword evidence="2" id="KW-0175">Coiled coil</keyword>
<dbReference type="InterPro" id="IPR027417">
    <property type="entry name" value="P-loop_NTPase"/>
</dbReference>
<dbReference type="InterPro" id="IPR002083">
    <property type="entry name" value="MATH/TRAF_dom"/>
</dbReference>
<evidence type="ECO:0000256" key="2">
    <source>
        <dbReference type="SAM" id="Coils"/>
    </source>
</evidence>
<accession>A0A8H7W0U4</accession>
<dbReference type="AlphaFoldDB" id="A0A8H7W0U4"/>
<dbReference type="GO" id="GO:0006508">
    <property type="term" value="P:proteolysis"/>
    <property type="evidence" value="ECO:0007669"/>
    <property type="project" value="UniProtKB-KW"/>
</dbReference>
<sequence>MTSESEQNSRSYRLPDDYLSFAEKLFPNLTEPIDGTFVSVWEINNCNELLSHIEVIGPTFKTNEYKWSVSLCLKSNDDCVSIYLNNKNLSNGELDHDICAQVMLCMVHPTDSSRFRYQTFQHRFNTHEPNLGFSNYESLKSLLTGDSALVVQDSVKIISIVRLVHDATGVLWHKFINYDSKQKTGHVGLYNQGATCYMNSLFQSLFFTNLYRKAIFQMPTENDDPNKSVVLALQRLFYHLQFSDVAVSTTELTNSFGWNSADAFRQHDVQEFNRLLQDSIEKKTMNTPAQNIIKELFVGKMKSYIKCINVDYESNIQLNVRGCKDLKSSFQAYISEEVLEGDNKYSAADHGLQNAKKGVIFDSFPPVLHLQLKRFEYDMVTDNMVKINDRHEFPEKINLRPFLSESMEKSQVYILHGVLVHTGDLTGGHYYSFVRPTKDEKCFQEIVGHLETQYDDILAEESRIKRNPRFRDNRVHALLYFISPTGHALREIDIELMRRLSPRVNVIPVVGRADSLTPLELKDFKRRIMEDIEHYNIRIYNFPYDVEEDDEDTIEENSELRALLPFSIIGSDEEITVNGRSVRGRQYPWGAVEDLKEITHDILYENYRTEKLSRTVNGGDQDYSSDASMNADEMAGQSVRLKEEHLRKEEEKLREIELKVQREIQEKRAELMNKEEALRSLEARLSQAQLSDA</sequence>
<name>A0A8H7W0U4_9FUNG</name>
<proteinExistence type="inferred from homology"/>
<feature type="coiled-coil region" evidence="2">
    <location>
        <begin position="639"/>
        <end position="691"/>
    </location>
</feature>
<evidence type="ECO:0000256" key="1">
    <source>
        <dbReference type="RuleBase" id="RU004560"/>
    </source>
</evidence>
<dbReference type="Pfam" id="PF13423">
    <property type="entry name" value="UCH_1"/>
    <property type="match status" value="1"/>
</dbReference>
<dbReference type="Proteomes" id="UP000613177">
    <property type="component" value="Unassembled WGS sequence"/>
</dbReference>
<dbReference type="EMBL" id="JAEPRE010000027">
    <property type="protein sequence ID" value="KAG2235793.1"/>
    <property type="molecule type" value="Genomic_DNA"/>
</dbReference>
<evidence type="ECO:0008006" key="8">
    <source>
        <dbReference type="Google" id="ProtNLM"/>
    </source>
</evidence>
<reference evidence="6" key="1">
    <citation type="submission" date="2021-01" db="EMBL/GenBank/DDBJ databases">
        <title>Metabolic potential, ecology and presence of endohyphal bacteria is reflected in genomic diversity of Mucoromycotina.</title>
        <authorList>
            <person name="Muszewska A."/>
            <person name="Okrasinska A."/>
            <person name="Steczkiewicz K."/>
            <person name="Drgas O."/>
            <person name="Orlowska M."/>
            <person name="Perlinska-Lenart U."/>
            <person name="Aleksandrzak-Piekarczyk T."/>
            <person name="Szatraj K."/>
            <person name="Zielenkiewicz U."/>
            <person name="Pilsyk S."/>
            <person name="Malc E."/>
            <person name="Mieczkowski P."/>
            <person name="Kruszewska J.S."/>
            <person name="Biernat P."/>
            <person name="Pawlowska J."/>
        </authorList>
    </citation>
    <scope>NUCLEOTIDE SEQUENCE</scope>
    <source>
        <strain evidence="6">WA0000018081</strain>
    </source>
</reference>
<dbReference type="Gene3D" id="2.60.210.10">
    <property type="entry name" value="Apoptosis, Tumor Necrosis Factor Receptor Associated Protein 2, Chain A"/>
    <property type="match status" value="1"/>
</dbReference>
<keyword evidence="7" id="KW-1185">Reference proteome</keyword>
<dbReference type="InterPro" id="IPR038765">
    <property type="entry name" value="Papain-like_cys_pep_sf"/>
</dbReference>
<feature type="domain" description="MATH" evidence="3">
    <location>
        <begin position="36"/>
        <end position="161"/>
    </location>
</feature>
<dbReference type="Pfam" id="PF22486">
    <property type="entry name" value="MATH_2"/>
    <property type="match status" value="1"/>
</dbReference>
<dbReference type="Gene3D" id="3.40.50.300">
    <property type="entry name" value="P-loop containing nucleotide triphosphate hydrolases"/>
    <property type="match status" value="1"/>
</dbReference>
<dbReference type="InterPro" id="IPR028889">
    <property type="entry name" value="USP"/>
</dbReference>
<feature type="domain" description="Septin-type G" evidence="5">
    <location>
        <begin position="341"/>
        <end position="633"/>
    </location>
</feature>
<dbReference type="Pfam" id="PF00735">
    <property type="entry name" value="Septin"/>
    <property type="match status" value="1"/>
</dbReference>
<comment type="caution">
    <text evidence="6">The sequence shown here is derived from an EMBL/GenBank/DDBJ whole genome shotgun (WGS) entry which is preliminary data.</text>
</comment>
<dbReference type="PANTHER" id="PTHR18884">
    <property type="entry name" value="SEPTIN"/>
    <property type="match status" value="1"/>
</dbReference>
<evidence type="ECO:0000259" key="4">
    <source>
        <dbReference type="PROSITE" id="PS50235"/>
    </source>
</evidence>
<comment type="similarity">
    <text evidence="1">Belongs to the TRAFAC class TrmE-Era-EngA-EngB-Septin-like GTPase superfamily. Septin GTPase family.</text>
</comment>
<dbReference type="SUPFAM" id="SSF54001">
    <property type="entry name" value="Cysteine proteinases"/>
    <property type="match status" value="1"/>
</dbReference>
<dbReference type="PROSITE" id="PS51719">
    <property type="entry name" value="G_SEPTIN"/>
    <property type="match status" value="1"/>
</dbReference>
<evidence type="ECO:0000259" key="3">
    <source>
        <dbReference type="PROSITE" id="PS50144"/>
    </source>
</evidence>
<dbReference type="GO" id="GO:0005525">
    <property type="term" value="F:GTP binding"/>
    <property type="evidence" value="ECO:0007669"/>
    <property type="project" value="UniProtKB-KW"/>
</dbReference>
<evidence type="ECO:0000313" key="6">
    <source>
        <dbReference type="EMBL" id="KAG2235793.1"/>
    </source>
</evidence>
<dbReference type="InterPro" id="IPR008974">
    <property type="entry name" value="TRAF-like"/>
</dbReference>
<dbReference type="InterPro" id="IPR018200">
    <property type="entry name" value="USP_CS"/>
</dbReference>
<organism evidence="6 7">
    <name type="scientific">Thamnidium elegans</name>
    <dbReference type="NCBI Taxonomy" id="101142"/>
    <lineage>
        <taxon>Eukaryota</taxon>
        <taxon>Fungi</taxon>
        <taxon>Fungi incertae sedis</taxon>
        <taxon>Mucoromycota</taxon>
        <taxon>Mucoromycotina</taxon>
        <taxon>Mucoromycetes</taxon>
        <taxon>Mucorales</taxon>
        <taxon>Mucorineae</taxon>
        <taxon>Mucoraceae</taxon>
        <taxon>Thamnidium</taxon>
    </lineage>
</organism>
<dbReference type="GO" id="GO:0004843">
    <property type="term" value="F:cysteine-type deubiquitinase activity"/>
    <property type="evidence" value="ECO:0007669"/>
    <property type="project" value="UniProtKB-UniRule"/>
</dbReference>
<keyword evidence="1" id="KW-0342">GTP-binding</keyword>
<dbReference type="CDD" id="cd00121">
    <property type="entry name" value="MATH"/>
    <property type="match status" value="1"/>
</dbReference>
<dbReference type="SUPFAM" id="SSF49599">
    <property type="entry name" value="TRAF domain-like"/>
    <property type="match status" value="1"/>
</dbReference>
<feature type="domain" description="USP" evidence="4">
    <location>
        <begin position="187"/>
        <end position="483"/>
    </location>
</feature>
<dbReference type="GO" id="GO:0016579">
    <property type="term" value="P:protein deubiquitination"/>
    <property type="evidence" value="ECO:0007669"/>
    <property type="project" value="InterPro"/>
</dbReference>